<name>A0A484NTN5_9ASTE</name>
<sequence>MANLTTFPPPEQKHELPNQKAQHDIIVFVRRPNENNKTKPKPPSSSSWKSFKNIFSCRRADAAAVVVPAAAPVPSSTKKNRSGGVLGPCRLICSFGGSAAASRRVVHRSDDDDDFPEPAERTASLARQGSPRVPGKKGGCRNGGGGGGGGSSSSRWSLASGSSSRRMPLKKLSGCYECQAIVDPARYPMARRTKCTCPDCGEVFSKIESVEHHRAVRHAVLELGPDDSSRNIVEIIFKSSWLINNKDRPACEIQRILKVHNAPSTIQRFEDYRDAVRTRAAVSGEKSPRCAADGNELLRFYCTTLACPLGAQGSSSLCGSLPGCGVCTVIRHGFHANKPAGIRTTASSGGAHGSRRGDGSWAMLVCRVIAGRVGNTAAAAAGGDGKEATLGAEEDSAAAQTGSYDSVSGCGGSYPNLEELYVFNRRAILPCFVVIYKAMES</sequence>
<evidence type="ECO:0000313" key="4">
    <source>
        <dbReference type="Proteomes" id="UP000595140"/>
    </source>
</evidence>
<feature type="compositionally biased region" description="Low complexity" evidence="1">
    <location>
        <begin position="152"/>
        <end position="166"/>
    </location>
</feature>
<feature type="region of interest" description="Disordered" evidence="1">
    <location>
        <begin position="103"/>
        <end position="166"/>
    </location>
</feature>
<organism evidence="3 4">
    <name type="scientific">Cuscuta campestris</name>
    <dbReference type="NCBI Taxonomy" id="132261"/>
    <lineage>
        <taxon>Eukaryota</taxon>
        <taxon>Viridiplantae</taxon>
        <taxon>Streptophyta</taxon>
        <taxon>Embryophyta</taxon>
        <taxon>Tracheophyta</taxon>
        <taxon>Spermatophyta</taxon>
        <taxon>Magnoliopsida</taxon>
        <taxon>eudicotyledons</taxon>
        <taxon>Gunneridae</taxon>
        <taxon>Pentapetalae</taxon>
        <taxon>asterids</taxon>
        <taxon>lamiids</taxon>
        <taxon>Solanales</taxon>
        <taxon>Convolvulaceae</taxon>
        <taxon>Cuscuteae</taxon>
        <taxon>Cuscuta</taxon>
        <taxon>Cuscuta subgen. Grammica</taxon>
        <taxon>Cuscuta sect. Cleistogrammica</taxon>
    </lineage>
</organism>
<evidence type="ECO:0000259" key="2">
    <source>
        <dbReference type="PROSITE" id="PS00028"/>
    </source>
</evidence>
<dbReference type="PANTHER" id="PTHR31681:SF12">
    <property type="entry name" value="C2H2-LIKE ZINC FINGER PROTEIN"/>
    <property type="match status" value="1"/>
</dbReference>
<evidence type="ECO:0000256" key="1">
    <source>
        <dbReference type="SAM" id="MobiDB-lite"/>
    </source>
</evidence>
<protein>
    <recommendedName>
        <fullName evidence="2">C2H2-type domain-containing protein</fullName>
    </recommendedName>
</protein>
<feature type="compositionally biased region" description="Gly residues" evidence="1">
    <location>
        <begin position="140"/>
        <end position="151"/>
    </location>
</feature>
<feature type="region of interest" description="Disordered" evidence="1">
    <location>
        <begin position="1"/>
        <end position="49"/>
    </location>
</feature>
<reference evidence="3 4" key="1">
    <citation type="submission" date="2018-04" db="EMBL/GenBank/DDBJ databases">
        <authorList>
            <person name="Vogel A."/>
        </authorList>
    </citation>
    <scope>NUCLEOTIDE SEQUENCE [LARGE SCALE GENOMIC DNA]</scope>
</reference>
<dbReference type="PANTHER" id="PTHR31681">
    <property type="entry name" value="C2H2-LIKE ZINC FINGER PROTEIN"/>
    <property type="match status" value="1"/>
</dbReference>
<gene>
    <name evidence="3" type="ORF">CCAM_LOCUS45363</name>
</gene>
<dbReference type="PROSITE" id="PS00028">
    <property type="entry name" value="ZINC_FINGER_C2H2_1"/>
    <property type="match status" value="1"/>
</dbReference>
<keyword evidence="4" id="KW-1185">Reference proteome</keyword>
<dbReference type="AlphaFoldDB" id="A0A484NTN5"/>
<proteinExistence type="predicted"/>
<dbReference type="EMBL" id="OOIL02006896">
    <property type="protein sequence ID" value="VFR03588.1"/>
    <property type="molecule type" value="Genomic_DNA"/>
</dbReference>
<dbReference type="Gene3D" id="3.90.228.10">
    <property type="match status" value="1"/>
</dbReference>
<feature type="compositionally biased region" description="Basic and acidic residues" evidence="1">
    <location>
        <begin position="11"/>
        <end position="23"/>
    </location>
</feature>
<evidence type="ECO:0000313" key="3">
    <source>
        <dbReference type="EMBL" id="VFR03588.1"/>
    </source>
</evidence>
<dbReference type="OrthoDB" id="9514740at2759"/>
<dbReference type="Proteomes" id="UP000595140">
    <property type="component" value="Unassembled WGS sequence"/>
</dbReference>
<accession>A0A484NTN5</accession>
<dbReference type="SUPFAM" id="SSF56399">
    <property type="entry name" value="ADP-ribosylation"/>
    <property type="match status" value="1"/>
</dbReference>
<dbReference type="InterPro" id="IPR013087">
    <property type="entry name" value="Znf_C2H2_type"/>
</dbReference>
<feature type="domain" description="C2H2-type" evidence="2">
    <location>
        <begin position="195"/>
        <end position="218"/>
    </location>
</feature>